<dbReference type="SFLD" id="SFLDG01129">
    <property type="entry name" value="C1.5:_HAD__Beta-PGM__Phosphata"/>
    <property type="match status" value="1"/>
</dbReference>
<keyword evidence="2" id="KW-1185">Reference proteome</keyword>
<organism evidence="1 2">
    <name type="scientific">Sediminitomix flava</name>
    <dbReference type="NCBI Taxonomy" id="379075"/>
    <lineage>
        <taxon>Bacteria</taxon>
        <taxon>Pseudomonadati</taxon>
        <taxon>Bacteroidota</taxon>
        <taxon>Cytophagia</taxon>
        <taxon>Cytophagales</taxon>
        <taxon>Flammeovirgaceae</taxon>
        <taxon>Sediminitomix</taxon>
    </lineage>
</organism>
<reference evidence="1 2" key="1">
    <citation type="submission" date="2018-03" db="EMBL/GenBank/DDBJ databases">
        <title>Genomic Encyclopedia of Archaeal and Bacterial Type Strains, Phase II (KMG-II): from individual species to whole genera.</title>
        <authorList>
            <person name="Goeker M."/>
        </authorList>
    </citation>
    <scope>NUCLEOTIDE SEQUENCE [LARGE SCALE GENOMIC DNA]</scope>
    <source>
        <strain evidence="1 2">DSM 28229</strain>
    </source>
</reference>
<evidence type="ECO:0000313" key="2">
    <source>
        <dbReference type="Proteomes" id="UP000245535"/>
    </source>
</evidence>
<proteinExistence type="predicted"/>
<dbReference type="InterPro" id="IPR041492">
    <property type="entry name" value="HAD_2"/>
</dbReference>
<comment type="caution">
    <text evidence="1">The sequence shown here is derived from an EMBL/GenBank/DDBJ whole genome shotgun (WGS) entry which is preliminary data.</text>
</comment>
<dbReference type="RefSeq" id="WP_109616897.1">
    <property type="nucleotide sequence ID" value="NZ_QGDO01000002.1"/>
</dbReference>
<dbReference type="NCBIfam" id="TIGR01509">
    <property type="entry name" value="HAD-SF-IA-v3"/>
    <property type="match status" value="1"/>
</dbReference>
<dbReference type="EMBL" id="QGDO01000002">
    <property type="protein sequence ID" value="PWJ42773.1"/>
    <property type="molecule type" value="Genomic_DNA"/>
</dbReference>
<dbReference type="OrthoDB" id="9797415at2"/>
<dbReference type="SFLD" id="SFLDS00003">
    <property type="entry name" value="Haloacid_Dehalogenase"/>
    <property type="match status" value="1"/>
</dbReference>
<dbReference type="InterPro" id="IPR023214">
    <property type="entry name" value="HAD_sf"/>
</dbReference>
<name>A0A315ZCE8_SEDFL</name>
<gene>
    <name evidence="1" type="ORF">BC781_102318</name>
</gene>
<dbReference type="InterPro" id="IPR036412">
    <property type="entry name" value="HAD-like_sf"/>
</dbReference>
<accession>A0A315ZCE8</accession>
<dbReference type="CDD" id="cd02603">
    <property type="entry name" value="HAD_sEH-N_like"/>
    <property type="match status" value="1"/>
</dbReference>
<protein>
    <submittedName>
        <fullName evidence="1">2-haloacid dehalogenase</fullName>
    </submittedName>
</protein>
<dbReference type="InterPro" id="IPR006439">
    <property type="entry name" value="HAD-SF_hydro_IA"/>
</dbReference>
<dbReference type="AlphaFoldDB" id="A0A315ZCE8"/>
<dbReference type="Gene3D" id="3.40.50.1000">
    <property type="entry name" value="HAD superfamily/HAD-like"/>
    <property type="match status" value="1"/>
</dbReference>
<dbReference type="Pfam" id="PF13419">
    <property type="entry name" value="HAD_2"/>
    <property type="match status" value="1"/>
</dbReference>
<dbReference type="PANTHER" id="PTHR43611:SF3">
    <property type="entry name" value="FLAVIN MONONUCLEOTIDE HYDROLASE 1, CHLOROPLATIC"/>
    <property type="match status" value="1"/>
</dbReference>
<dbReference type="Gene3D" id="1.10.150.240">
    <property type="entry name" value="Putative phosphatase, domain 2"/>
    <property type="match status" value="1"/>
</dbReference>
<dbReference type="InterPro" id="IPR023198">
    <property type="entry name" value="PGP-like_dom2"/>
</dbReference>
<dbReference type="Proteomes" id="UP000245535">
    <property type="component" value="Unassembled WGS sequence"/>
</dbReference>
<evidence type="ECO:0000313" key="1">
    <source>
        <dbReference type="EMBL" id="PWJ42773.1"/>
    </source>
</evidence>
<sequence length="200" mass="23530">MEIKNIIFDFGGVVMDWDPRYLYKDIFNDTDEMEYFLTEVCTLEWNATLDEGKSFSDGVAELLPKFPQYKKEIKLYHTNWIKMIAGEIKKNTSLIPLVKENYRLFGLTNWSAETFPLVFHDYPFFKELEGIVVSGEEKVIKPNPKIYQILLSRYNINAEESLFIDDNKDNIEAAQKLGFQTIHLAEKVDLKHEFEKRNLI</sequence>
<dbReference type="PANTHER" id="PTHR43611">
    <property type="entry name" value="ALPHA-D-GLUCOSE 1-PHOSPHATE PHOSPHATASE"/>
    <property type="match status" value="1"/>
</dbReference>
<dbReference type="SUPFAM" id="SSF56784">
    <property type="entry name" value="HAD-like"/>
    <property type="match status" value="1"/>
</dbReference>